<accession>A0A8X7S1C0</accession>
<feature type="compositionally biased region" description="Polar residues" evidence="1">
    <location>
        <begin position="1"/>
        <end position="10"/>
    </location>
</feature>
<feature type="region of interest" description="Disordered" evidence="1">
    <location>
        <begin position="1"/>
        <end position="136"/>
    </location>
</feature>
<feature type="compositionally biased region" description="Low complexity" evidence="1">
    <location>
        <begin position="103"/>
        <end position="118"/>
    </location>
</feature>
<reference evidence="2 3" key="1">
    <citation type="submission" date="2020-02" db="EMBL/GenBank/DDBJ databases">
        <authorList>
            <person name="Ma Q."/>
            <person name="Huang Y."/>
            <person name="Song X."/>
            <person name="Pei D."/>
        </authorList>
    </citation>
    <scope>NUCLEOTIDE SEQUENCE [LARGE SCALE GENOMIC DNA]</scope>
    <source>
        <strain evidence="2">Sxm20200214</strain>
        <tissue evidence="2">Leaf</tissue>
    </source>
</reference>
<evidence type="ECO:0000256" key="1">
    <source>
        <dbReference type="SAM" id="MobiDB-lite"/>
    </source>
</evidence>
<sequence length="136" mass="14421">MESESLQLTAESRRRRRTVTTTRIIPPAPLGGFDGGVSPATDAAATSDDKDEEDENVASLASMEDDLKTGVDDCNGVGEGEVRIEVLDEEISGGGSRGHRRSTSSMASSSLKRMLSSRSRPECSKVFPSATQDSSP</sequence>
<keyword evidence="3" id="KW-1185">Reference proteome</keyword>
<protein>
    <submittedName>
        <fullName evidence="2">Uncharacterized protein</fullName>
    </submittedName>
</protein>
<dbReference type="AlphaFoldDB" id="A0A8X7S1C0"/>
<dbReference type="EMBL" id="JAAMPC010000009">
    <property type="protein sequence ID" value="KAG2297438.1"/>
    <property type="molecule type" value="Genomic_DNA"/>
</dbReference>
<evidence type="ECO:0000313" key="3">
    <source>
        <dbReference type="Proteomes" id="UP000886595"/>
    </source>
</evidence>
<gene>
    <name evidence="2" type="ORF">Bca52824_044107</name>
</gene>
<name>A0A8X7S1C0_BRACI</name>
<proteinExistence type="predicted"/>
<comment type="caution">
    <text evidence="2">The sequence shown here is derived from an EMBL/GenBank/DDBJ whole genome shotgun (WGS) entry which is preliminary data.</text>
</comment>
<evidence type="ECO:0000313" key="2">
    <source>
        <dbReference type="EMBL" id="KAG2297438.1"/>
    </source>
</evidence>
<organism evidence="2 3">
    <name type="scientific">Brassica carinata</name>
    <name type="common">Ethiopian mustard</name>
    <name type="synonym">Abyssinian cabbage</name>
    <dbReference type="NCBI Taxonomy" id="52824"/>
    <lineage>
        <taxon>Eukaryota</taxon>
        <taxon>Viridiplantae</taxon>
        <taxon>Streptophyta</taxon>
        <taxon>Embryophyta</taxon>
        <taxon>Tracheophyta</taxon>
        <taxon>Spermatophyta</taxon>
        <taxon>Magnoliopsida</taxon>
        <taxon>eudicotyledons</taxon>
        <taxon>Gunneridae</taxon>
        <taxon>Pentapetalae</taxon>
        <taxon>rosids</taxon>
        <taxon>malvids</taxon>
        <taxon>Brassicales</taxon>
        <taxon>Brassicaceae</taxon>
        <taxon>Brassiceae</taxon>
        <taxon>Brassica</taxon>
    </lineage>
</organism>
<dbReference type="Proteomes" id="UP000886595">
    <property type="component" value="Unassembled WGS sequence"/>
</dbReference>